<dbReference type="PANTHER" id="PTHR11081:SF75">
    <property type="entry name" value="ENDONUCLEASE, PUTATIVE (AFU_ORTHOLOGUE AFUA_3G13260)-RELATED"/>
    <property type="match status" value="1"/>
</dbReference>
<gene>
    <name evidence="2" type="ORF">H1R20_g6163</name>
</gene>
<protein>
    <recommendedName>
        <fullName evidence="1">XPG-I domain-containing protein</fullName>
    </recommendedName>
</protein>
<evidence type="ECO:0000313" key="3">
    <source>
        <dbReference type="Proteomes" id="UP001140091"/>
    </source>
</evidence>
<accession>A0A9W8JHG8</accession>
<dbReference type="AlphaFoldDB" id="A0A9W8JHG8"/>
<dbReference type="InterPro" id="IPR036279">
    <property type="entry name" value="5-3_exonuclease_C_sf"/>
</dbReference>
<comment type="caution">
    <text evidence="2">The sequence shown here is derived from an EMBL/GenBank/DDBJ whole genome shotgun (WGS) entry which is preliminary data.</text>
</comment>
<reference evidence="2" key="1">
    <citation type="submission" date="2022-06" db="EMBL/GenBank/DDBJ databases">
        <title>Genome Sequence of Candolleomyces eurysporus.</title>
        <authorList>
            <person name="Buettner E."/>
        </authorList>
    </citation>
    <scope>NUCLEOTIDE SEQUENCE</scope>
    <source>
        <strain evidence="2">VTCC 930004</strain>
    </source>
</reference>
<dbReference type="SUPFAM" id="SSF47807">
    <property type="entry name" value="5' to 3' exonuclease, C-terminal subdomain"/>
    <property type="match status" value="1"/>
</dbReference>
<sequence length="457" mass="50673">MGINNLWPVVNSVSKRRSLFQFALEHMKVDVVGERLMANVITIGIDMGTYMDELAKLLRVPANFVFVFDGPKRPEKKRGKTVQLNKPLWWVNPAQALIRHYGFIVHEAAGEAEAELAVLNRRGLIQAVMTSDSDALVFGAQTVLRSIPSSKRDEEDEVAEFEASQIEDKLGFTQSRLLFYALAAGGDYNPGLPGCGQAYASQLALAGVGDKLVPTSTQLKDYGLAECVKEWRTATSEDLLHHSYKVSRGAERVLSNEIRVFPSIDILRLYINPVTSFSTPGERPSMSAWSTVQQPNVPALVEFSRNHLGWSNPDNVKKTFENNVWEGALVRLLYSPVCSWDAADRTVGTTLRRITLHESHLKVRRSPQWLSGQEWVRLAFSKDDVAENIMSGEDAGGGEGLFRVWAPSVLVPGYMVGLKAGQKRRGGEEDSLQTKRRKVSEGVGKENTGLCIIDLTD</sequence>
<dbReference type="GO" id="GO:0006281">
    <property type="term" value="P:DNA repair"/>
    <property type="evidence" value="ECO:0007669"/>
    <property type="project" value="UniProtKB-ARBA"/>
</dbReference>
<evidence type="ECO:0000313" key="2">
    <source>
        <dbReference type="EMBL" id="KAJ2930940.1"/>
    </source>
</evidence>
<organism evidence="2 3">
    <name type="scientific">Candolleomyces eurysporus</name>
    <dbReference type="NCBI Taxonomy" id="2828524"/>
    <lineage>
        <taxon>Eukaryota</taxon>
        <taxon>Fungi</taxon>
        <taxon>Dikarya</taxon>
        <taxon>Basidiomycota</taxon>
        <taxon>Agaricomycotina</taxon>
        <taxon>Agaricomycetes</taxon>
        <taxon>Agaricomycetidae</taxon>
        <taxon>Agaricales</taxon>
        <taxon>Agaricineae</taxon>
        <taxon>Psathyrellaceae</taxon>
        <taxon>Candolleomyces</taxon>
    </lineage>
</organism>
<dbReference type="SMART" id="SM00484">
    <property type="entry name" value="XPGI"/>
    <property type="match status" value="1"/>
</dbReference>
<feature type="non-terminal residue" evidence="2">
    <location>
        <position position="457"/>
    </location>
</feature>
<dbReference type="EMBL" id="JANBPK010000815">
    <property type="protein sequence ID" value="KAJ2930940.1"/>
    <property type="molecule type" value="Genomic_DNA"/>
</dbReference>
<dbReference type="GO" id="GO:0017108">
    <property type="term" value="F:5'-flap endonuclease activity"/>
    <property type="evidence" value="ECO:0007669"/>
    <property type="project" value="TreeGrafter"/>
</dbReference>
<dbReference type="InterPro" id="IPR006084">
    <property type="entry name" value="XPG/Rad2"/>
</dbReference>
<dbReference type="PRINTS" id="PR00853">
    <property type="entry name" value="XPGRADSUPER"/>
</dbReference>
<dbReference type="PANTHER" id="PTHR11081">
    <property type="entry name" value="FLAP ENDONUCLEASE FAMILY MEMBER"/>
    <property type="match status" value="1"/>
</dbReference>
<dbReference type="InterPro" id="IPR029060">
    <property type="entry name" value="PIN-like_dom_sf"/>
</dbReference>
<keyword evidence="3" id="KW-1185">Reference proteome</keyword>
<feature type="domain" description="XPG-I" evidence="1">
    <location>
        <begin position="99"/>
        <end position="172"/>
    </location>
</feature>
<proteinExistence type="predicted"/>
<evidence type="ECO:0000259" key="1">
    <source>
        <dbReference type="SMART" id="SM00484"/>
    </source>
</evidence>
<dbReference type="Proteomes" id="UP001140091">
    <property type="component" value="Unassembled WGS sequence"/>
</dbReference>
<dbReference type="InterPro" id="IPR006086">
    <property type="entry name" value="XPG-I_dom"/>
</dbReference>
<name>A0A9W8JHG8_9AGAR</name>
<dbReference type="OrthoDB" id="2959108at2759"/>
<dbReference type="SUPFAM" id="SSF88723">
    <property type="entry name" value="PIN domain-like"/>
    <property type="match status" value="1"/>
</dbReference>
<dbReference type="Pfam" id="PF00867">
    <property type="entry name" value="XPG_I"/>
    <property type="match status" value="1"/>
</dbReference>
<dbReference type="Gene3D" id="3.40.50.1010">
    <property type="entry name" value="5'-nuclease"/>
    <property type="match status" value="2"/>
</dbReference>